<evidence type="ECO:0000313" key="3">
    <source>
        <dbReference type="Proteomes" id="UP001222275"/>
    </source>
</evidence>
<name>A0ABY8CAX6_9GAMM</name>
<sequence>MMNFIYKRVYIAIAILFSLVSTTSLASNFNVGNTVFVAYPAANIKDDAFIVGKVNQIMPNGDFKISVLDYVEGHDYGVSCVPMVKNESKASGNGLGDVWELWTDTTKLEKEKLDYVVSKDDVLDLGYGKSYFIERNNLYIVFGRWKSDAPMLNIERVIEAEKQARLNGLADMIPAFELVKLHRMSFYGDFGRPLQAFESIRFLVSALNEIDRLFQSDKILKMHWYAKARDWKKLSKNTKLFFLIEAIDKIVEDAKDQLYADGIEQAAPEDLEQLNSYLNKLKRR</sequence>
<dbReference type="RefSeq" id="WP_275593817.1">
    <property type="nucleotide sequence ID" value="NZ_CP102381.1"/>
</dbReference>
<protein>
    <submittedName>
        <fullName evidence="2">Uncharacterized protein</fullName>
    </submittedName>
</protein>
<feature type="chain" id="PRO_5047430773" evidence="1">
    <location>
        <begin position="27"/>
        <end position="284"/>
    </location>
</feature>
<proteinExistence type="predicted"/>
<accession>A0ABY8CAX6</accession>
<feature type="signal peptide" evidence="1">
    <location>
        <begin position="1"/>
        <end position="26"/>
    </location>
</feature>
<reference evidence="2 3" key="1">
    <citation type="submission" date="2022-06" db="EMBL/GenBank/DDBJ databases">
        <title>Thiomicrohabdus sp. nov, an obligately chemolithoautotrophic, sulfur-oxidizing bacterium isolated from beach of Guanyin Mountain. Amoy.</title>
        <authorList>
            <person name="Zhu H."/>
        </authorList>
    </citation>
    <scope>NUCLEOTIDE SEQUENCE [LARGE SCALE GENOMIC DNA]</scope>
    <source>
        <strain evidence="2 3">XGS-01</strain>
    </source>
</reference>
<gene>
    <name evidence="2" type="ORF">NR989_05955</name>
</gene>
<evidence type="ECO:0000256" key="1">
    <source>
        <dbReference type="SAM" id="SignalP"/>
    </source>
</evidence>
<evidence type="ECO:0000313" key="2">
    <source>
        <dbReference type="EMBL" id="WEJ61558.1"/>
    </source>
</evidence>
<dbReference type="EMBL" id="CP102381">
    <property type="protein sequence ID" value="WEJ61558.1"/>
    <property type="molecule type" value="Genomic_DNA"/>
</dbReference>
<organism evidence="2 3">
    <name type="scientific">Thiomicrorhabdus lithotrophica</name>
    <dbReference type="NCBI Taxonomy" id="2949997"/>
    <lineage>
        <taxon>Bacteria</taxon>
        <taxon>Pseudomonadati</taxon>
        <taxon>Pseudomonadota</taxon>
        <taxon>Gammaproteobacteria</taxon>
        <taxon>Thiotrichales</taxon>
        <taxon>Piscirickettsiaceae</taxon>
        <taxon>Thiomicrorhabdus</taxon>
    </lineage>
</organism>
<dbReference type="Proteomes" id="UP001222275">
    <property type="component" value="Chromosome"/>
</dbReference>
<keyword evidence="1" id="KW-0732">Signal</keyword>
<keyword evidence="3" id="KW-1185">Reference proteome</keyword>